<name>A0A238K5U1_9RHOB</name>
<dbReference type="OrthoDB" id="7812029at2"/>
<proteinExistence type="predicted"/>
<dbReference type="RefSeq" id="WP_093995973.1">
    <property type="nucleotide sequence ID" value="NZ_FXYD01000002.1"/>
</dbReference>
<dbReference type="Proteomes" id="UP000203464">
    <property type="component" value="Unassembled WGS sequence"/>
</dbReference>
<evidence type="ECO:0000313" key="2">
    <source>
        <dbReference type="Proteomes" id="UP000203464"/>
    </source>
</evidence>
<dbReference type="AlphaFoldDB" id="A0A238K5U1"/>
<sequence length="270" mass="30832">MSDEEKIPYLKIDRGRYFYQRRVPKRLQAHLGVKRWQLPCGDVSYSKAVQLVVTWAEEHDALIAEMRDPDKLRTAGVAAAKATKLRKDAAYSDLGLPKFYEMTTRLAGEKQFYPRETLPRPWQAAAKLLQEAEADFSGNISLDVVKRQIAIRLRDASNGERPKRALSLPGLPGLREYINTLDLEAVKSAKIEIRRDALPMEPELYLVRLVDAYVLGFDPEIEAPSDPDDKDEFDFIKKKLERKISELSPDPNSYTVFDTIRTLIDTMAGY</sequence>
<protein>
    <submittedName>
        <fullName evidence="1">Uncharacterized protein</fullName>
    </submittedName>
</protein>
<keyword evidence="2" id="KW-1185">Reference proteome</keyword>
<accession>A0A238K5U1</accession>
<reference evidence="2" key="1">
    <citation type="submission" date="2017-05" db="EMBL/GenBank/DDBJ databases">
        <authorList>
            <person name="Rodrigo-Torres L."/>
            <person name="Arahal R. D."/>
            <person name="Lucena T."/>
        </authorList>
    </citation>
    <scope>NUCLEOTIDE SEQUENCE [LARGE SCALE GENOMIC DNA]</scope>
    <source>
        <strain evidence="2">CECT 8868</strain>
    </source>
</reference>
<dbReference type="EMBL" id="FXYD01000002">
    <property type="protein sequence ID" value="SMX37804.1"/>
    <property type="molecule type" value="Genomic_DNA"/>
</dbReference>
<gene>
    <name evidence="1" type="ORF">OCA8868_01570</name>
</gene>
<organism evidence="1 2">
    <name type="scientific">Octadecabacter ascidiaceicola</name>
    <dbReference type="NCBI Taxonomy" id="1655543"/>
    <lineage>
        <taxon>Bacteria</taxon>
        <taxon>Pseudomonadati</taxon>
        <taxon>Pseudomonadota</taxon>
        <taxon>Alphaproteobacteria</taxon>
        <taxon>Rhodobacterales</taxon>
        <taxon>Roseobacteraceae</taxon>
        <taxon>Octadecabacter</taxon>
    </lineage>
</organism>
<evidence type="ECO:0000313" key="1">
    <source>
        <dbReference type="EMBL" id="SMX37804.1"/>
    </source>
</evidence>